<dbReference type="AlphaFoldDB" id="A0A8J3TQJ3"/>
<dbReference type="InterPro" id="IPR018561">
    <property type="entry name" value="AosR"/>
</dbReference>
<accession>A0A8J3TQJ3</accession>
<name>A0A8J3TQJ3_9ACTN</name>
<reference evidence="1" key="1">
    <citation type="submission" date="2021-01" db="EMBL/GenBank/DDBJ databases">
        <title>Whole genome shotgun sequence of Planosporangium mesophilum NBRC 109066.</title>
        <authorList>
            <person name="Komaki H."/>
            <person name="Tamura T."/>
        </authorList>
    </citation>
    <scope>NUCLEOTIDE SEQUENCE</scope>
    <source>
        <strain evidence="1">NBRC 109066</strain>
    </source>
</reference>
<sequence length="163" mass="17813">MFIREGDACVGHFDSTGAAVLQQVMIEVVALLSERLDREDPVVARLFPDVYRDDPQGSADLRRYIEADLRSAKLDQAGAMLAALPPDGGEVRLSEEQAEAWLRGLTDARLALGMQLGITDETDLVDEMDEAVLHDPVSVRVARLSVYAYLSELQESLVEALAG</sequence>
<evidence type="ECO:0008006" key="3">
    <source>
        <dbReference type="Google" id="ProtNLM"/>
    </source>
</evidence>
<organism evidence="1 2">
    <name type="scientific">Planosporangium mesophilum</name>
    <dbReference type="NCBI Taxonomy" id="689768"/>
    <lineage>
        <taxon>Bacteria</taxon>
        <taxon>Bacillati</taxon>
        <taxon>Actinomycetota</taxon>
        <taxon>Actinomycetes</taxon>
        <taxon>Micromonosporales</taxon>
        <taxon>Micromonosporaceae</taxon>
        <taxon>Planosporangium</taxon>
    </lineage>
</organism>
<evidence type="ECO:0000313" key="2">
    <source>
        <dbReference type="Proteomes" id="UP000599074"/>
    </source>
</evidence>
<gene>
    <name evidence="1" type="ORF">Pme01_51120</name>
</gene>
<proteinExistence type="predicted"/>
<dbReference type="EMBL" id="BOON01000053">
    <property type="protein sequence ID" value="GII25515.1"/>
    <property type="molecule type" value="Genomic_DNA"/>
</dbReference>
<dbReference type="Proteomes" id="UP000599074">
    <property type="component" value="Unassembled WGS sequence"/>
</dbReference>
<dbReference type="RefSeq" id="WP_168117472.1">
    <property type="nucleotide sequence ID" value="NZ_BOON01000053.1"/>
</dbReference>
<comment type="caution">
    <text evidence="1">The sequence shown here is derived from an EMBL/GenBank/DDBJ whole genome shotgun (WGS) entry which is preliminary data.</text>
</comment>
<dbReference type="Pfam" id="PF09438">
    <property type="entry name" value="DUF2017"/>
    <property type="match status" value="1"/>
</dbReference>
<evidence type="ECO:0000313" key="1">
    <source>
        <dbReference type="EMBL" id="GII25515.1"/>
    </source>
</evidence>
<protein>
    <recommendedName>
        <fullName evidence="3">DUF2017 domain-containing protein</fullName>
    </recommendedName>
</protein>
<keyword evidence="2" id="KW-1185">Reference proteome</keyword>